<organism evidence="1 2">
    <name type="scientific">Sclerotinia sclerotiorum (strain ATCC 18683 / 1980 / Ss-1)</name>
    <name type="common">White mold</name>
    <name type="synonym">Whetzelinia sclerotiorum</name>
    <dbReference type="NCBI Taxonomy" id="665079"/>
    <lineage>
        <taxon>Eukaryota</taxon>
        <taxon>Fungi</taxon>
        <taxon>Dikarya</taxon>
        <taxon>Ascomycota</taxon>
        <taxon>Pezizomycotina</taxon>
        <taxon>Leotiomycetes</taxon>
        <taxon>Helotiales</taxon>
        <taxon>Sclerotiniaceae</taxon>
        <taxon>Sclerotinia</taxon>
    </lineage>
</organism>
<dbReference type="RefSeq" id="XP_001586975.1">
    <property type="nucleotide sequence ID" value="XM_001586925.1"/>
</dbReference>
<proteinExistence type="predicted"/>
<dbReference type="KEGG" id="ssl:SS1G_12004"/>
<dbReference type="AlphaFoldDB" id="A7F408"/>
<dbReference type="InParanoid" id="A7F408"/>
<sequence>MAMCIGIEEKETSHGSKILQLSFASMASKGPSLIYLPLNRNQYPLAPNT</sequence>
<dbReference type="GeneID" id="5482843"/>
<dbReference type="EMBL" id="CH476640">
    <property type="protein sequence ID" value="EDN97479.1"/>
    <property type="molecule type" value="Genomic_DNA"/>
</dbReference>
<evidence type="ECO:0000313" key="2">
    <source>
        <dbReference type="Proteomes" id="UP000001312"/>
    </source>
</evidence>
<keyword evidence="2" id="KW-1185">Reference proteome</keyword>
<name>A7F408_SCLS1</name>
<dbReference type="Proteomes" id="UP000001312">
    <property type="component" value="Unassembled WGS sequence"/>
</dbReference>
<gene>
    <name evidence="1" type="ORF">SS1G_12004</name>
</gene>
<evidence type="ECO:0000313" key="1">
    <source>
        <dbReference type="EMBL" id="EDN97479.1"/>
    </source>
</evidence>
<reference evidence="2" key="1">
    <citation type="journal article" date="2011" name="PLoS Genet.">
        <title>Genomic analysis of the necrotrophic fungal pathogens Sclerotinia sclerotiorum and Botrytis cinerea.</title>
        <authorList>
            <person name="Amselem J."/>
            <person name="Cuomo C.A."/>
            <person name="van Kan J.A."/>
            <person name="Viaud M."/>
            <person name="Benito E.P."/>
            <person name="Couloux A."/>
            <person name="Coutinho P.M."/>
            <person name="de Vries R.P."/>
            <person name="Dyer P.S."/>
            <person name="Fillinger S."/>
            <person name="Fournier E."/>
            <person name="Gout L."/>
            <person name="Hahn M."/>
            <person name="Kohn L."/>
            <person name="Lapalu N."/>
            <person name="Plummer K.M."/>
            <person name="Pradier J.M."/>
            <person name="Quevillon E."/>
            <person name="Sharon A."/>
            <person name="Simon A."/>
            <person name="ten Have A."/>
            <person name="Tudzynski B."/>
            <person name="Tudzynski P."/>
            <person name="Wincker P."/>
            <person name="Andrew M."/>
            <person name="Anthouard V."/>
            <person name="Beever R.E."/>
            <person name="Beffa R."/>
            <person name="Benoit I."/>
            <person name="Bouzid O."/>
            <person name="Brault B."/>
            <person name="Chen Z."/>
            <person name="Choquer M."/>
            <person name="Collemare J."/>
            <person name="Cotton P."/>
            <person name="Danchin E.G."/>
            <person name="Da Silva C."/>
            <person name="Gautier A."/>
            <person name="Giraud C."/>
            <person name="Giraud T."/>
            <person name="Gonzalez C."/>
            <person name="Grossetete S."/>
            <person name="Guldener U."/>
            <person name="Henrissat B."/>
            <person name="Howlett B.J."/>
            <person name="Kodira C."/>
            <person name="Kretschmer M."/>
            <person name="Lappartient A."/>
            <person name="Leroch M."/>
            <person name="Levis C."/>
            <person name="Mauceli E."/>
            <person name="Neuveglise C."/>
            <person name="Oeser B."/>
            <person name="Pearson M."/>
            <person name="Poulain J."/>
            <person name="Poussereau N."/>
            <person name="Quesneville H."/>
            <person name="Rascle C."/>
            <person name="Schumacher J."/>
            <person name="Segurens B."/>
            <person name="Sexton A."/>
            <person name="Silva E."/>
            <person name="Sirven C."/>
            <person name="Soanes D.M."/>
            <person name="Talbot N.J."/>
            <person name="Templeton M."/>
            <person name="Yandava C."/>
            <person name="Yarden O."/>
            <person name="Zeng Q."/>
            <person name="Rollins J.A."/>
            <person name="Lebrun M.H."/>
            <person name="Dickman M."/>
        </authorList>
    </citation>
    <scope>NUCLEOTIDE SEQUENCE [LARGE SCALE GENOMIC DNA]</scope>
    <source>
        <strain evidence="2">ATCC 18683 / 1980 / Ss-1</strain>
    </source>
</reference>
<accession>A7F408</accession>
<protein>
    <submittedName>
        <fullName evidence="1">Uncharacterized protein</fullName>
    </submittedName>
</protein>